<accession>A0A1M5TXY1</accession>
<evidence type="ECO:0000256" key="1">
    <source>
        <dbReference type="SAM" id="Phobius"/>
    </source>
</evidence>
<sequence length="150" mass="16307">MGSGKGLSKGDRTAVKLLLVGFVLFYLVALVAYNISLVRFHQDLGFDLIADPLSRNGHPNWGNSVTVMDLASDVGRSATLGGFCPNVVSESGEVNVTVVDDGMVCCDVGAKQKLIPYRDDEEAGLRHYLCGFWPMLDRVSQPLAQVRYGR</sequence>
<dbReference type="AlphaFoldDB" id="A0A1M5TXY1"/>
<evidence type="ECO:0000313" key="2">
    <source>
        <dbReference type="EMBL" id="SHH55470.1"/>
    </source>
</evidence>
<keyword evidence="3" id="KW-1185">Reference proteome</keyword>
<dbReference type="EMBL" id="FQXG01000003">
    <property type="protein sequence ID" value="SHH55470.1"/>
    <property type="molecule type" value="Genomic_DNA"/>
</dbReference>
<gene>
    <name evidence="2" type="ORF">SAMN02745129_2319</name>
</gene>
<feature type="transmembrane region" description="Helical" evidence="1">
    <location>
        <begin position="14"/>
        <end position="35"/>
    </location>
</feature>
<dbReference type="STRING" id="299255.SAMN02745129_2319"/>
<protein>
    <submittedName>
        <fullName evidence="2">Uncharacterized protein</fullName>
    </submittedName>
</protein>
<dbReference type="RefSeq" id="WP_067655855.1">
    <property type="nucleotide sequence ID" value="NZ_FQXG01000003.1"/>
</dbReference>
<reference evidence="2 3" key="1">
    <citation type="submission" date="2016-11" db="EMBL/GenBank/DDBJ databases">
        <authorList>
            <person name="Jaros S."/>
            <person name="Januszkiewicz K."/>
            <person name="Wedrychowicz H."/>
        </authorList>
    </citation>
    <scope>NUCLEOTIDE SEQUENCE [LARGE SCALE GENOMIC DNA]</scope>
    <source>
        <strain evidence="2 3">DSM 16917</strain>
    </source>
</reference>
<evidence type="ECO:0000313" key="3">
    <source>
        <dbReference type="Proteomes" id="UP000184268"/>
    </source>
</evidence>
<keyword evidence="1" id="KW-0812">Transmembrane</keyword>
<proteinExistence type="predicted"/>
<keyword evidence="1" id="KW-0472">Membrane</keyword>
<organism evidence="2 3">
    <name type="scientific">Ferrimonas marina</name>
    <dbReference type="NCBI Taxonomy" id="299255"/>
    <lineage>
        <taxon>Bacteria</taxon>
        <taxon>Pseudomonadati</taxon>
        <taxon>Pseudomonadota</taxon>
        <taxon>Gammaproteobacteria</taxon>
        <taxon>Alteromonadales</taxon>
        <taxon>Ferrimonadaceae</taxon>
        <taxon>Ferrimonas</taxon>
    </lineage>
</organism>
<keyword evidence="1" id="KW-1133">Transmembrane helix</keyword>
<name>A0A1M5TXY1_9GAMM</name>
<dbReference type="Proteomes" id="UP000184268">
    <property type="component" value="Unassembled WGS sequence"/>
</dbReference>